<reference evidence="1 2" key="1">
    <citation type="submission" date="2022-07" db="EMBL/GenBank/DDBJ databases">
        <title>Mucilaginibacter sp. JC4.</title>
        <authorList>
            <person name="Le V."/>
            <person name="Ko S.-R."/>
            <person name="Ahn C.-Y."/>
            <person name="Oh H.-M."/>
        </authorList>
    </citation>
    <scope>NUCLEOTIDE SEQUENCE [LARGE SCALE GENOMIC DNA]</scope>
    <source>
        <strain evidence="1 2">JC4</strain>
    </source>
</reference>
<proteinExistence type="predicted"/>
<sequence>MIADNPDCKIELKAFHAEILNDHHAIEKEVNGYKELPLIRKIDNAIVHYNYLDIKKDMAHIIQTEMEKLLSNPGLMHLIIKKKL</sequence>
<protein>
    <submittedName>
        <fullName evidence="1">Uncharacterized protein</fullName>
    </submittedName>
</protein>
<dbReference type="RefSeq" id="WP_256539353.1">
    <property type="nucleotide sequence ID" value="NZ_JANHOH010000002.1"/>
</dbReference>
<organism evidence="1 2">
    <name type="scientific">Mucilaginibacter aquariorum</name>
    <dbReference type="NCBI Taxonomy" id="2967225"/>
    <lineage>
        <taxon>Bacteria</taxon>
        <taxon>Pseudomonadati</taxon>
        <taxon>Bacteroidota</taxon>
        <taxon>Sphingobacteriia</taxon>
        <taxon>Sphingobacteriales</taxon>
        <taxon>Sphingobacteriaceae</taxon>
        <taxon>Mucilaginibacter</taxon>
    </lineage>
</organism>
<comment type="caution">
    <text evidence="1">The sequence shown here is derived from an EMBL/GenBank/DDBJ whole genome shotgun (WGS) entry which is preliminary data.</text>
</comment>
<name>A0ABT1T419_9SPHI</name>
<accession>A0ABT1T419</accession>
<evidence type="ECO:0000313" key="1">
    <source>
        <dbReference type="EMBL" id="MCQ6959165.1"/>
    </source>
</evidence>
<keyword evidence="2" id="KW-1185">Reference proteome</keyword>
<dbReference type="EMBL" id="JANHOH010000002">
    <property type="protein sequence ID" value="MCQ6959165.1"/>
    <property type="molecule type" value="Genomic_DNA"/>
</dbReference>
<gene>
    <name evidence="1" type="ORF">NPE20_14405</name>
</gene>
<dbReference type="Proteomes" id="UP001204376">
    <property type="component" value="Unassembled WGS sequence"/>
</dbReference>
<evidence type="ECO:0000313" key="2">
    <source>
        <dbReference type="Proteomes" id="UP001204376"/>
    </source>
</evidence>